<dbReference type="InterPro" id="IPR013249">
    <property type="entry name" value="RNA_pol_sigma70_r4_t2"/>
</dbReference>
<proteinExistence type="inferred from homology"/>
<dbReference type="SUPFAM" id="SSF88946">
    <property type="entry name" value="Sigma2 domain of RNA polymerase sigma factors"/>
    <property type="match status" value="1"/>
</dbReference>
<dbReference type="GO" id="GO:0003677">
    <property type="term" value="F:DNA binding"/>
    <property type="evidence" value="ECO:0007669"/>
    <property type="project" value="InterPro"/>
</dbReference>
<evidence type="ECO:0000259" key="6">
    <source>
        <dbReference type="Pfam" id="PF08281"/>
    </source>
</evidence>
<evidence type="ECO:0000259" key="5">
    <source>
        <dbReference type="Pfam" id="PF04542"/>
    </source>
</evidence>
<dbReference type="EMBL" id="CATKSH010000049">
    <property type="protein sequence ID" value="CAI9122340.1"/>
    <property type="molecule type" value="Genomic_DNA"/>
</dbReference>
<dbReference type="InterPro" id="IPR036388">
    <property type="entry name" value="WH-like_DNA-bd_sf"/>
</dbReference>
<dbReference type="Pfam" id="PF04542">
    <property type="entry name" value="Sigma70_r2"/>
    <property type="match status" value="1"/>
</dbReference>
<evidence type="ECO:0000313" key="8">
    <source>
        <dbReference type="Proteomes" id="UP001176960"/>
    </source>
</evidence>
<comment type="caution">
    <text evidence="7">The sequence shown here is derived from an EMBL/GenBank/DDBJ whole genome shotgun (WGS) entry which is preliminary data.</text>
</comment>
<dbReference type="AlphaFoldDB" id="A0AA35UZH5"/>
<dbReference type="InterPro" id="IPR014284">
    <property type="entry name" value="RNA_pol_sigma-70_dom"/>
</dbReference>
<protein>
    <submittedName>
        <fullName evidence="7">Sigma-70 family RNA polymerase sigma factor</fullName>
    </submittedName>
</protein>
<keyword evidence="8" id="KW-1185">Reference proteome</keyword>
<dbReference type="Gene3D" id="1.10.1740.10">
    <property type="match status" value="1"/>
</dbReference>
<sequence>MESKDKSLLQTYLAHRSRLHTLASRLVGCRVKGEDIVQDAYLRLHTGALSDEVRVKRPFQYLWSVVYRLALDARRDIVRDPASTSHSISLESQSADEQYAFGREVEDLRTPERGAIAREDLVAVIKILEGLPLRTRKAFELNQIHGLAQREIAQMLGVSPPRVSAMIRDAARRLNDAFGDED</sequence>
<evidence type="ECO:0000256" key="4">
    <source>
        <dbReference type="ARBA" id="ARBA00023163"/>
    </source>
</evidence>
<evidence type="ECO:0000313" key="7">
    <source>
        <dbReference type="EMBL" id="CAI9122340.1"/>
    </source>
</evidence>
<keyword evidence="3" id="KW-0731">Sigma factor</keyword>
<dbReference type="InterPro" id="IPR013325">
    <property type="entry name" value="RNA_pol_sigma_r2"/>
</dbReference>
<feature type="domain" description="RNA polymerase sigma-70 region 2" evidence="5">
    <location>
        <begin position="12"/>
        <end position="76"/>
    </location>
</feature>
<keyword evidence="2" id="KW-0805">Transcription regulation</keyword>
<organism evidence="7 8">
    <name type="scientific">Brytella acorum</name>
    <dbReference type="NCBI Taxonomy" id="2959299"/>
    <lineage>
        <taxon>Bacteria</taxon>
        <taxon>Pseudomonadati</taxon>
        <taxon>Pseudomonadota</taxon>
        <taxon>Alphaproteobacteria</taxon>
        <taxon>Acetobacterales</taxon>
        <taxon>Acetobacteraceae</taxon>
        <taxon>Brytella</taxon>
    </lineage>
</organism>
<dbReference type="GO" id="GO:0016987">
    <property type="term" value="F:sigma factor activity"/>
    <property type="evidence" value="ECO:0007669"/>
    <property type="project" value="UniProtKB-KW"/>
</dbReference>
<evidence type="ECO:0000256" key="3">
    <source>
        <dbReference type="ARBA" id="ARBA00023082"/>
    </source>
</evidence>
<dbReference type="SUPFAM" id="SSF88659">
    <property type="entry name" value="Sigma3 and sigma4 domains of RNA polymerase sigma factors"/>
    <property type="match status" value="1"/>
</dbReference>
<dbReference type="InterPro" id="IPR013324">
    <property type="entry name" value="RNA_pol_sigma_r3/r4-like"/>
</dbReference>
<dbReference type="NCBIfam" id="TIGR02937">
    <property type="entry name" value="sigma70-ECF"/>
    <property type="match status" value="1"/>
</dbReference>
<feature type="domain" description="RNA polymerase sigma factor 70 region 4 type 2" evidence="6">
    <location>
        <begin position="123"/>
        <end position="174"/>
    </location>
</feature>
<dbReference type="Proteomes" id="UP001176960">
    <property type="component" value="Unassembled WGS sequence"/>
</dbReference>
<accession>A0AA35UZH5</accession>
<name>A0AA35UZH5_9PROT</name>
<dbReference type="RefSeq" id="WP_289843158.1">
    <property type="nucleotide sequence ID" value="NZ_CATKSH010000049.1"/>
</dbReference>
<comment type="similarity">
    <text evidence="1">Belongs to the sigma-70 factor family. ECF subfamily.</text>
</comment>
<keyword evidence="4" id="KW-0804">Transcription</keyword>
<dbReference type="PANTHER" id="PTHR43133:SF63">
    <property type="entry name" value="RNA POLYMERASE SIGMA FACTOR FECI-RELATED"/>
    <property type="match status" value="1"/>
</dbReference>
<reference evidence="7" key="1">
    <citation type="submission" date="2023-03" db="EMBL/GenBank/DDBJ databases">
        <authorList>
            <person name="Cleenwerck I."/>
        </authorList>
    </citation>
    <scope>NUCLEOTIDE SEQUENCE</scope>
    <source>
        <strain evidence="7">LMG 32879</strain>
    </source>
</reference>
<dbReference type="Gene3D" id="1.10.10.10">
    <property type="entry name" value="Winged helix-like DNA-binding domain superfamily/Winged helix DNA-binding domain"/>
    <property type="match status" value="1"/>
</dbReference>
<evidence type="ECO:0000256" key="2">
    <source>
        <dbReference type="ARBA" id="ARBA00023015"/>
    </source>
</evidence>
<gene>
    <name evidence="7" type="ORF">LMG32879_003201</name>
</gene>
<evidence type="ECO:0000256" key="1">
    <source>
        <dbReference type="ARBA" id="ARBA00010641"/>
    </source>
</evidence>
<dbReference type="InterPro" id="IPR007627">
    <property type="entry name" value="RNA_pol_sigma70_r2"/>
</dbReference>
<dbReference type="Pfam" id="PF08281">
    <property type="entry name" value="Sigma70_r4_2"/>
    <property type="match status" value="1"/>
</dbReference>
<dbReference type="GO" id="GO:0006352">
    <property type="term" value="P:DNA-templated transcription initiation"/>
    <property type="evidence" value="ECO:0007669"/>
    <property type="project" value="InterPro"/>
</dbReference>
<dbReference type="InterPro" id="IPR039425">
    <property type="entry name" value="RNA_pol_sigma-70-like"/>
</dbReference>
<dbReference type="PANTHER" id="PTHR43133">
    <property type="entry name" value="RNA POLYMERASE ECF-TYPE SIGMA FACTO"/>
    <property type="match status" value="1"/>
</dbReference>